<keyword evidence="3" id="KW-1185">Reference proteome</keyword>
<dbReference type="EMBL" id="JAJSOF020000019">
    <property type="protein sequence ID" value="KAJ4438365.1"/>
    <property type="molecule type" value="Genomic_DNA"/>
</dbReference>
<comment type="caution">
    <text evidence="2">The sequence shown here is derived from an EMBL/GenBank/DDBJ whole genome shotgun (WGS) entry which is preliminary data.</text>
</comment>
<protein>
    <submittedName>
        <fullName evidence="2">Uncharacterized protein</fullName>
    </submittedName>
</protein>
<dbReference type="Proteomes" id="UP001148838">
    <property type="component" value="Unassembled WGS sequence"/>
</dbReference>
<evidence type="ECO:0000313" key="3">
    <source>
        <dbReference type="Proteomes" id="UP001148838"/>
    </source>
</evidence>
<feature type="signal peptide" evidence="1">
    <location>
        <begin position="1"/>
        <end position="18"/>
    </location>
</feature>
<proteinExistence type="predicted"/>
<reference evidence="2 3" key="1">
    <citation type="journal article" date="2022" name="Allergy">
        <title>Genome assembly and annotation of Periplaneta americana reveal a comprehensive cockroach allergen profile.</title>
        <authorList>
            <person name="Wang L."/>
            <person name="Xiong Q."/>
            <person name="Saelim N."/>
            <person name="Wang L."/>
            <person name="Nong W."/>
            <person name="Wan A.T."/>
            <person name="Shi M."/>
            <person name="Liu X."/>
            <person name="Cao Q."/>
            <person name="Hui J.H.L."/>
            <person name="Sookrung N."/>
            <person name="Leung T.F."/>
            <person name="Tungtrongchitr A."/>
            <person name="Tsui S.K.W."/>
        </authorList>
    </citation>
    <scope>NUCLEOTIDE SEQUENCE [LARGE SCALE GENOMIC DNA]</scope>
    <source>
        <strain evidence="2">PWHHKU_190912</strain>
    </source>
</reference>
<sequence>MLLFFAVFLGKAAQEAGTAEFVKSEPAVVSLISVSVVILHGNLIETSKEIRLEVNPKKTSICFFVCQHFKLQISYDTIKYALRSSFVFRNDSRLKIAALFKRFGEAHLNAIDLARNRTRNLGHKRPALYQLANQVDFCFFVSQHFKLQILYGAMKHVLRSSFVYRIDSQLKMAAPFKRFGEVNFLKDQGKLSHVSSEKVFQFRWRNRFKAGYSNECPTSPVDLQPIEYKPVNIVDQRSSRECTLVLASLTREPSSAHMGADGSQLRIAVYGKQTTYVASWRTIRDCRQF</sequence>
<name>A0ABQ8SXD4_PERAM</name>
<organism evidence="2 3">
    <name type="scientific">Periplaneta americana</name>
    <name type="common">American cockroach</name>
    <name type="synonym">Blatta americana</name>
    <dbReference type="NCBI Taxonomy" id="6978"/>
    <lineage>
        <taxon>Eukaryota</taxon>
        <taxon>Metazoa</taxon>
        <taxon>Ecdysozoa</taxon>
        <taxon>Arthropoda</taxon>
        <taxon>Hexapoda</taxon>
        <taxon>Insecta</taxon>
        <taxon>Pterygota</taxon>
        <taxon>Neoptera</taxon>
        <taxon>Polyneoptera</taxon>
        <taxon>Dictyoptera</taxon>
        <taxon>Blattodea</taxon>
        <taxon>Blattoidea</taxon>
        <taxon>Blattidae</taxon>
        <taxon>Blattinae</taxon>
        <taxon>Periplaneta</taxon>
    </lineage>
</organism>
<gene>
    <name evidence="2" type="ORF">ANN_14307</name>
</gene>
<keyword evidence="1" id="KW-0732">Signal</keyword>
<evidence type="ECO:0000256" key="1">
    <source>
        <dbReference type="SAM" id="SignalP"/>
    </source>
</evidence>
<feature type="chain" id="PRO_5047404640" evidence="1">
    <location>
        <begin position="19"/>
        <end position="289"/>
    </location>
</feature>
<accession>A0ABQ8SXD4</accession>
<evidence type="ECO:0000313" key="2">
    <source>
        <dbReference type="EMBL" id="KAJ4438365.1"/>
    </source>
</evidence>